<dbReference type="InterPro" id="IPR002314">
    <property type="entry name" value="aa-tRNA-synt_IIb"/>
</dbReference>
<dbReference type="AlphaFoldDB" id="A0A2U1E6J7"/>
<dbReference type="InterPro" id="IPR007214">
    <property type="entry name" value="YbaK/aa-tRNA-synth-assoc-dom"/>
</dbReference>
<keyword evidence="6 10" id="KW-0067">ATP-binding</keyword>
<dbReference type="InterPro" id="IPR036621">
    <property type="entry name" value="Anticodon-bd_dom_sf"/>
</dbReference>
<dbReference type="GO" id="GO:0002161">
    <property type="term" value="F:aminoacyl-tRNA deacylase activity"/>
    <property type="evidence" value="ECO:0007669"/>
    <property type="project" value="InterPro"/>
</dbReference>
<dbReference type="RefSeq" id="WP_116479504.1">
    <property type="nucleotide sequence ID" value="NZ_QEKV01000001.1"/>
</dbReference>
<dbReference type="GO" id="GO:0006433">
    <property type="term" value="P:prolyl-tRNA aminoacylation"/>
    <property type="evidence" value="ECO:0007669"/>
    <property type="project" value="UniProtKB-UniRule"/>
</dbReference>
<comment type="domain">
    <text evidence="10">Consists of three domains: the N-terminal catalytic domain, the editing domain and the C-terminal anticodon-binding domain.</text>
</comment>
<evidence type="ECO:0000313" key="13">
    <source>
        <dbReference type="Proteomes" id="UP000245793"/>
    </source>
</evidence>
<dbReference type="GO" id="GO:0004827">
    <property type="term" value="F:proline-tRNA ligase activity"/>
    <property type="evidence" value="ECO:0007669"/>
    <property type="project" value="UniProtKB-UniRule"/>
</dbReference>
<sequence length="569" mass="64739">MRLSQLYMPTLREAPADAEIISHKLMLRSGMIRKSCSGVYSYLPLGFRVLRNIEEIVRRNMDEFGGQEIIMSVVQPAEIWQESGRWEKYGPEMFKVKDRNGRDFCLGPTAEEYFTTLVKDELTSYKSLPLNIYQIQLKYRDEKRPRFGLNRSREFLMKDAYTFDRDPEGMAKSYHNMENCYDSIFTELGLEYVKVDSDSGQMGGNMTIEFQALSETGEGELFYTENYKFAATDEKCEVNYEVKSKNDAELPKEKKETPGCKTIEDVAKYLNKTPEDCVKAIAIKVKDEKFFVFIPGDRELNMTKFQNFAGVNDYDIEMMSDEDIVSAGSVPGYMGPFNLDGRVILDKRIKEMKNVVVGANEEGMHFVNVNFGRDFDGEDGGDLLMAREGDMAPDGSGELKVRRGIEVGQIFGLGTKYSESLGAGFLDEDGVKKPFWMGSYGVGISRTITAIIEQNHDDFGIIWPINIAPYEVIISVMNVNDEEQVKVSEELYKNLSKKYTVLIDDRSERAGVKFNDRDLIGIPLRITVGKGVADGMVEFSKRITPKDRVDVKIEDIENVIEEERGKLCR</sequence>
<name>A0A2U1E6J7_9FIRM</name>
<dbReference type="PANTHER" id="PTHR42753:SF2">
    <property type="entry name" value="PROLINE--TRNA LIGASE"/>
    <property type="match status" value="1"/>
</dbReference>
<comment type="catalytic activity">
    <reaction evidence="9 10">
        <text>tRNA(Pro) + L-proline + ATP = L-prolyl-tRNA(Pro) + AMP + diphosphate</text>
        <dbReference type="Rhea" id="RHEA:14305"/>
        <dbReference type="Rhea" id="RHEA-COMP:9700"/>
        <dbReference type="Rhea" id="RHEA-COMP:9702"/>
        <dbReference type="ChEBI" id="CHEBI:30616"/>
        <dbReference type="ChEBI" id="CHEBI:33019"/>
        <dbReference type="ChEBI" id="CHEBI:60039"/>
        <dbReference type="ChEBI" id="CHEBI:78442"/>
        <dbReference type="ChEBI" id="CHEBI:78532"/>
        <dbReference type="ChEBI" id="CHEBI:456215"/>
        <dbReference type="EC" id="6.1.1.15"/>
    </reaction>
</comment>
<dbReference type="HAMAP" id="MF_01569">
    <property type="entry name" value="Pro_tRNA_synth_type1"/>
    <property type="match status" value="1"/>
</dbReference>
<keyword evidence="7 10" id="KW-0648">Protein biosynthesis</keyword>
<evidence type="ECO:0000256" key="7">
    <source>
        <dbReference type="ARBA" id="ARBA00022917"/>
    </source>
</evidence>
<dbReference type="GO" id="GO:0005524">
    <property type="term" value="F:ATP binding"/>
    <property type="evidence" value="ECO:0007669"/>
    <property type="project" value="UniProtKB-UniRule"/>
</dbReference>
<comment type="similarity">
    <text evidence="10">Belongs to the class-II aminoacyl-tRNA synthetase family. ProS type 1 subfamily.</text>
</comment>
<evidence type="ECO:0000256" key="6">
    <source>
        <dbReference type="ARBA" id="ARBA00022840"/>
    </source>
</evidence>
<dbReference type="InterPro" id="IPR004154">
    <property type="entry name" value="Anticodon-bd"/>
</dbReference>
<dbReference type="InterPro" id="IPR044140">
    <property type="entry name" value="ProRS_anticodon_short"/>
</dbReference>
<keyword evidence="3 10" id="KW-0963">Cytoplasm</keyword>
<proteinExistence type="inferred from homology"/>
<comment type="caution">
    <text evidence="12">The sequence shown here is derived from an EMBL/GenBank/DDBJ whole genome shotgun (WGS) entry which is preliminary data.</text>
</comment>
<accession>A0A2U1E6J7</accession>
<evidence type="ECO:0000256" key="9">
    <source>
        <dbReference type="ARBA" id="ARBA00047671"/>
    </source>
</evidence>
<dbReference type="SUPFAM" id="SSF52954">
    <property type="entry name" value="Class II aaRS ABD-related"/>
    <property type="match status" value="1"/>
</dbReference>
<keyword evidence="5 10" id="KW-0547">Nucleotide-binding</keyword>
<dbReference type="NCBIfam" id="TIGR00409">
    <property type="entry name" value="proS_fam_II"/>
    <property type="match status" value="1"/>
</dbReference>
<organism evidence="12 13">
    <name type="scientific">Ezakiella coagulans</name>
    <dbReference type="NCBI Taxonomy" id="46507"/>
    <lineage>
        <taxon>Bacteria</taxon>
        <taxon>Bacillati</taxon>
        <taxon>Bacillota</taxon>
        <taxon>Tissierellia</taxon>
        <taxon>Ezakiella</taxon>
    </lineage>
</organism>
<dbReference type="Gene3D" id="3.90.960.10">
    <property type="entry name" value="YbaK/aminoacyl-tRNA synthetase-associated domain"/>
    <property type="match status" value="1"/>
</dbReference>
<dbReference type="GO" id="GO:0016740">
    <property type="term" value="F:transferase activity"/>
    <property type="evidence" value="ECO:0007669"/>
    <property type="project" value="UniProtKB-ARBA"/>
</dbReference>
<protein>
    <recommendedName>
        <fullName evidence="10">Proline--tRNA ligase</fullName>
        <ecNumber evidence="10">6.1.1.15</ecNumber>
    </recommendedName>
    <alternativeName>
        <fullName evidence="10">Prolyl-tRNA synthetase</fullName>
        <shortName evidence="10">ProRS</shortName>
    </alternativeName>
</protein>
<dbReference type="SUPFAM" id="SSF55681">
    <property type="entry name" value="Class II aaRS and biotin synthetases"/>
    <property type="match status" value="1"/>
</dbReference>
<dbReference type="GO" id="GO:0140096">
    <property type="term" value="F:catalytic activity, acting on a protein"/>
    <property type="evidence" value="ECO:0007669"/>
    <property type="project" value="UniProtKB-ARBA"/>
</dbReference>
<dbReference type="InterPro" id="IPR023717">
    <property type="entry name" value="Pro-tRNA-Synthase_IIa_type1"/>
</dbReference>
<dbReference type="NCBIfam" id="NF006625">
    <property type="entry name" value="PRK09194.1"/>
    <property type="match status" value="1"/>
</dbReference>
<dbReference type="Pfam" id="PF00587">
    <property type="entry name" value="tRNA-synt_2b"/>
    <property type="match status" value="1"/>
</dbReference>
<dbReference type="CDD" id="cd04334">
    <property type="entry name" value="ProRS-INS"/>
    <property type="match status" value="1"/>
</dbReference>
<dbReference type="InterPro" id="IPR036754">
    <property type="entry name" value="YbaK/aa-tRNA-synt-asso_dom_sf"/>
</dbReference>
<comment type="subcellular location">
    <subcellularLocation>
        <location evidence="1 10">Cytoplasm</location>
    </subcellularLocation>
</comment>
<dbReference type="SUPFAM" id="SSF55826">
    <property type="entry name" value="YbaK/ProRS associated domain"/>
    <property type="match status" value="1"/>
</dbReference>
<dbReference type="InterPro" id="IPR002316">
    <property type="entry name" value="Pro-tRNA-ligase_IIa"/>
</dbReference>
<comment type="function">
    <text evidence="10">Catalyzes the attachment of proline to tRNA(Pro) in a two-step reaction: proline is first activated by ATP to form Pro-AMP and then transferred to the acceptor end of tRNA(Pro). As ProRS can inadvertently accommodate and process non-cognate amino acids such as alanine and cysteine, to avoid such errors it has two additional distinct editing activities against alanine. One activity is designated as 'pretransfer' editing and involves the tRNA(Pro)-independent hydrolysis of activated Ala-AMP. The other activity is designated 'posttransfer' editing and involves deacylation of mischarged Ala-tRNA(Pro). The misacylated Cys-tRNA(Pro) is not edited by ProRS.</text>
</comment>
<reference evidence="12 13" key="1">
    <citation type="submission" date="2018-04" db="EMBL/GenBank/DDBJ databases">
        <title>Genomic Encyclopedia of Type Strains, Phase IV (KMG-IV): sequencing the most valuable type-strain genomes for metagenomic binning, comparative biology and taxonomic classification.</title>
        <authorList>
            <person name="Goeker M."/>
        </authorList>
    </citation>
    <scope>NUCLEOTIDE SEQUENCE [LARGE SCALE GENOMIC DNA]</scope>
    <source>
        <strain evidence="12 13">DSM 20705</strain>
    </source>
</reference>
<dbReference type="Gene3D" id="3.40.50.800">
    <property type="entry name" value="Anticodon-binding domain"/>
    <property type="match status" value="1"/>
</dbReference>
<keyword evidence="13" id="KW-1185">Reference proteome</keyword>
<evidence type="ECO:0000256" key="10">
    <source>
        <dbReference type="HAMAP-Rule" id="MF_01569"/>
    </source>
</evidence>
<dbReference type="GO" id="GO:0005829">
    <property type="term" value="C:cytosol"/>
    <property type="evidence" value="ECO:0007669"/>
    <property type="project" value="TreeGrafter"/>
</dbReference>
<evidence type="ECO:0000256" key="5">
    <source>
        <dbReference type="ARBA" id="ARBA00022741"/>
    </source>
</evidence>
<keyword evidence="8 10" id="KW-0030">Aminoacyl-tRNA synthetase</keyword>
<dbReference type="EC" id="6.1.1.15" evidence="10"/>
<dbReference type="Gene3D" id="3.30.930.10">
    <property type="entry name" value="Bira Bifunctional Protein, Domain 2"/>
    <property type="match status" value="2"/>
</dbReference>
<evidence type="ECO:0000259" key="11">
    <source>
        <dbReference type="PROSITE" id="PS50862"/>
    </source>
</evidence>
<dbReference type="PANTHER" id="PTHR42753">
    <property type="entry name" value="MITOCHONDRIAL RIBOSOME PROTEIN L39/PROLYL-TRNA LIGASE FAMILY MEMBER"/>
    <property type="match status" value="1"/>
</dbReference>
<dbReference type="InterPro" id="IPR045864">
    <property type="entry name" value="aa-tRNA-synth_II/BPL/LPL"/>
</dbReference>
<dbReference type="EMBL" id="QEKV01000001">
    <property type="protein sequence ID" value="PVY95570.1"/>
    <property type="molecule type" value="Genomic_DNA"/>
</dbReference>
<dbReference type="InterPro" id="IPR004500">
    <property type="entry name" value="Pro-tRNA-synth_IIa_bac-type"/>
</dbReference>
<dbReference type="Proteomes" id="UP000245793">
    <property type="component" value="Unassembled WGS sequence"/>
</dbReference>
<dbReference type="InterPro" id="IPR050062">
    <property type="entry name" value="Pro-tRNA_synthetase"/>
</dbReference>
<dbReference type="InterPro" id="IPR033730">
    <property type="entry name" value="ProRS_core_prok"/>
</dbReference>
<dbReference type="Pfam" id="PF03129">
    <property type="entry name" value="HGTP_anticodon"/>
    <property type="match status" value="1"/>
</dbReference>
<feature type="domain" description="Aminoacyl-transfer RNA synthetases class-II family profile" evidence="11">
    <location>
        <begin position="38"/>
        <end position="464"/>
    </location>
</feature>
<keyword evidence="4 10" id="KW-0436">Ligase</keyword>
<dbReference type="InterPro" id="IPR006195">
    <property type="entry name" value="aa-tRNA-synth_II"/>
</dbReference>
<gene>
    <name evidence="10" type="primary">proS</name>
    <name evidence="12" type="ORF">C7381_10196</name>
</gene>
<evidence type="ECO:0000256" key="2">
    <source>
        <dbReference type="ARBA" id="ARBA00011738"/>
    </source>
</evidence>
<evidence type="ECO:0000256" key="4">
    <source>
        <dbReference type="ARBA" id="ARBA00022598"/>
    </source>
</evidence>
<dbReference type="PROSITE" id="PS50862">
    <property type="entry name" value="AA_TRNA_LIGASE_II"/>
    <property type="match status" value="1"/>
</dbReference>
<evidence type="ECO:0000256" key="1">
    <source>
        <dbReference type="ARBA" id="ARBA00004496"/>
    </source>
</evidence>
<dbReference type="PRINTS" id="PR01046">
    <property type="entry name" value="TRNASYNTHPRO"/>
</dbReference>
<evidence type="ECO:0000313" key="12">
    <source>
        <dbReference type="EMBL" id="PVY95570.1"/>
    </source>
</evidence>
<dbReference type="Pfam" id="PF04073">
    <property type="entry name" value="tRNA_edit"/>
    <property type="match status" value="1"/>
</dbReference>
<dbReference type="CDD" id="cd00779">
    <property type="entry name" value="ProRS_core_prok"/>
    <property type="match status" value="1"/>
</dbReference>
<evidence type="ECO:0000256" key="8">
    <source>
        <dbReference type="ARBA" id="ARBA00023146"/>
    </source>
</evidence>
<comment type="subunit">
    <text evidence="2 10">Homodimer.</text>
</comment>
<evidence type="ECO:0000256" key="3">
    <source>
        <dbReference type="ARBA" id="ARBA00022490"/>
    </source>
</evidence>
<dbReference type="CDD" id="cd00861">
    <property type="entry name" value="ProRS_anticodon_short"/>
    <property type="match status" value="1"/>
</dbReference>